<dbReference type="EMBL" id="RCHU01001202">
    <property type="protein sequence ID" value="TKR66541.1"/>
    <property type="molecule type" value="Genomic_DNA"/>
</dbReference>
<accession>A0A4U5MBK9</accession>
<dbReference type="GO" id="GO:0003682">
    <property type="term" value="F:chromatin binding"/>
    <property type="evidence" value="ECO:0007669"/>
    <property type="project" value="TreeGrafter"/>
</dbReference>
<dbReference type="GO" id="GO:0000977">
    <property type="term" value="F:RNA polymerase II transcription regulatory region sequence-specific DNA binding"/>
    <property type="evidence" value="ECO:0007669"/>
    <property type="project" value="TreeGrafter"/>
</dbReference>
<dbReference type="InterPro" id="IPR019787">
    <property type="entry name" value="Znf_PHD-finger"/>
</dbReference>
<evidence type="ECO:0000313" key="8">
    <source>
        <dbReference type="EMBL" id="TKR66541.1"/>
    </source>
</evidence>
<dbReference type="Pfam" id="PF16135">
    <property type="entry name" value="TDBD"/>
    <property type="match status" value="2"/>
</dbReference>
<dbReference type="PANTHER" id="PTHR47025:SF28">
    <property type="entry name" value="ACYL-COA N-ACYLTRANSFERASE WITH RING_FYVE_PHD-TYPE ZINC FINGER DOMAIN-CONTAINING PROTEIN"/>
    <property type="match status" value="1"/>
</dbReference>
<feature type="domain" description="PHD-type" evidence="7">
    <location>
        <begin position="238"/>
        <end position="283"/>
    </location>
</feature>
<evidence type="ECO:0000256" key="1">
    <source>
        <dbReference type="ARBA" id="ARBA00004123"/>
    </source>
</evidence>
<evidence type="ECO:0000256" key="4">
    <source>
        <dbReference type="ARBA" id="ARBA00022833"/>
    </source>
</evidence>
<protein>
    <recommendedName>
        <fullName evidence="7">PHD-type domain-containing protein</fullName>
    </recommendedName>
</protein>
<comment type="caution">
    <text evidence="8">The sequence shown here is derived from an EMBL/GenBank/DDBJ whole genome shotgun (WGS) entry which is preliminary data.</text>
</comment>
<organism evidence="8">
    <name type="scientific">Populus alba</name>
    <name type="common">White poplar</name>
    <dbReference type="NCBI Taxonomy" id="43335"/>
    <lineage>
        <taxon>Eukaryota</taxon>
        <taxon>Viridiplantae</taxon>
        <taxon>Streptophyta</taxon>
        <taxon>Embryophyta</taxon>
        <taxon>Tracheophyta</taxon>
        <taxon>Spermatophyta</taxon>
        <taxon>Magnoliopsida</taxon>
        <taxon>eudicotyledons</taxon>
        <taxon>Gunneridae</taxon>
        <taxon>Pentapetalae</taxon>
        <taxon>rosids</taxon>
        <taxon>fabids</taxon>
        <taxon>Malpighiales</taxon>
        <taxon>Salicaceae</taxon>
        <taxon>Saliceae</taxon>
        <taxon>Populus</taxon>
    </lineage>
</organism>
<dbReference type="FunFam" id="3.30.40.10:FF:000494">
    <property type="entry name" value="Acyl-CoA N-acyltransferase with RING/FYVE/PHD-type zinc finger domain"/>
    <property type="match status" value="1"/>
</dbReference>
<keyword evidence="3 6" id="KW-0863">Zinc-finger</keyword>
<dbReference type="InterPro" id="IPR001965">
    <property type="entry name" value="Znf_PHD"/>
</dbReference>
<dbReference type="STRING" id="43335.A0A4U5MBK9"/>
<dbReference type="PROSITE" id="PS01359">
    <property type="entry name" value="ZF_PHD_1"/>
    <property type="match status" value="1"/>
</dbReference>
<dbReference type="Gene3D" id="3.30.40.10">
    <property type="entry name" value="Zinc/RING finger domain, C3HC4 (zinc finger)"/>
    <property type="match status" value="1"/>
</dbReference>
<dbReference type="GO" id="GO:0008270">
    <property type="term" value="F:zinc ion binding"/>
    <property type="evidence" value="ECO:0007669"/>
    <property type="project" value="UniProtKB-KW"/>
</dbReference>
<proteinExistence type="predicted"/>
<sequence>MKREIGFVSSLGRTTQSSSSCVHLSDDDLNKRFKVTKVIPPSQFEIHAIKQYRRAAQYICFENGKSLLDVLNACRAAPLDSLETTIQSAISGLPVERTFTCKRCKGIFPSICVGKIGPLCNLCAESKESYPTLTIGSSIISRDQRLHRLVFEEGGLPDGTELAYYARGQKLLGGYKMGFGILCHCCNCEVSPSTFKAHAGWATRKKPYACIYTSNGVSLHDLAISLSKSRKYSSQDNDDLCIICADGGDLLICDGCPRAFHKGCASLSTVPSGNWYCQHCQNTFQRETYVEHNANAFAAGRVSEIDSVEQITKRCFRIVKNVEG</sequence>
<keyword evidence="4" id="KW-0862">Zinc</keyword>
<dbReference type="SUPFAM" id="SSF57903">
    <property type="entry name" value="FYVE/PHD zinc finger"/>
    <property type="match status" value="1"/>
</dbReference>
<dbReference type="PROSITE" id="PS50016">
    <property type="entry name" value="ZF_PHD_2"/>
    <property type="match status" value="1"/>
</dbReference>
<dbReference type="InterPro" id="IPR013083">
    <property type="entry name" value="Znf_RING/FYVE/PHD"/>
</dbReference>
<reference evidence="8" key="1">
    <citation type="submission" date="2018-10" db="EMBL/GenBank/DDBJ databases">
        <title>Population genomic analysis revealed the cold adaptation of white poplar.</title>
        <authorList>
            <person name="Liu Y.-J."/>
        </authorList>
    </citation>
    <scope>NUCLEOTIDE SEQUENCE [LARGE SCALE GENOMIC DNA]</scope>
    <source>
        <strain evidence="8">PAL-ZL1</strain>
    </source>
</reference>
<dbReference type="Pfam" id="PF23011">
    <property type="entry name" value="PHD-1st_NSD"/>
    <property type="match status" value="1"/>
</dbReference>
<keyword evidence="2" id="KW-0479">Metal-binding</keyword>
<gene>
    <name evidence="8" type="ORF">D5086_0000310170</name>
</gene>
<dbReference type="GO" id="GO:0005634">
    <property type="term" value="C:nucleus"/>
    <property type="evidence" value="ECO:0007669"/>
    <property type="project" value="UniProtKB-SubCell"/>
</dbReference>
<evidence type="ECO:0000256" key="5">
    <source>
        <dbReference type="ARBA" id="ARBA00023242"/>
    </source>
</evidence>
<dbReference type="GO" id="GO:0042393">
    <property type="term" value="F:histone binding"/>
    <property type="evidence" value="ECO:0007669"/>
    <property type="project" value="TreeGrafter"/>
</dbReference>
<evidence type="ECO:0000256" key="6">
    <source>
        <dbReference type="PROSITE-ProRule" id="PRU00146"/>
    </source>
</evidence>
<dbReference type="InterPro" id="IPR032308">
    <property type="entry name" value="TDBD"/>
</dbReference>
<dbReference type="AlphaFoldDB" id="A0A4U5MBK9"/>
<dbReference type="InterPro" id="IPR059153">
    <property type="entry name" value="NSD_PHD-1st"/>
</dbReference>
<comment type="subcellular location">
    <subcellularLocation>
        <location evidence="1">Nucleus</location>
    </subcellularLocation>
</comment>
<name>A0A4U5MBK9_POPAL</name>
<evidence type="ECO:0000256" key="2">
    <source>
        <dbReference type="ARBA" id="ARBA00022723"/>
    </source>
</evidence>
<dbReference type="SMART" id="SM00249">
    <property type="entry name" value="PHD"/>
    <property type="match status" value="1"/>
</dbReference>
<evidence type="ECO:0000259" key="7">
    <source>
        <dbReference type="PROSITE" id="PS50016"/>
    </source>
</evidence>
<dbReference type="InterPro" id="IPR019786">
    <property type="entry name" value="Zinc_finger_PHD-type_CS"/>
</dbReference>
<dbReference type="PANTHER" id="PTHR47025">
    <property type="entry name" value="AUTOIMMUNE REGULATOR"/>
    <property type="match status" value="1"/>
</dbReference>
<dbReference type="InterPro" id="IPR011011">
    <property type="entry name" value="Znf_FYVE_PHD"/>
</dbReference>
<evidence type="ECO:0000256" key="3">
    <source>
        <dbReference type="ARBA" id="ARBA00022771"/>
    </source>
</evidence>
<dbReference type="GO" id="GO:0045944">
    <property type="term" value="P:positive regulation of transcription by RNA polymerase II"/>
    <property type="evidence" value="ECO:0007669"/>
    <property type="project" value="TreeGrafter"/>
</dbReference>
<keyword evidence="5" id="KW-0539">Nucleus</keyword>